<evidence type="ECO:0000256" key="1">
    <source>
        <dbReference type="ARBA" id="ARBA00022679"/>
    </source>
</evidence>
<feature type="domain" description="ACT" evidence="9">
    <location>
        <begin position="747"/>
        <end position="832"/>
    </location>
</feature>
<dbReference type="CDD" id="cd05401">
    <property type="entry name" value="NT_GlnE_GlnD_like"/>
    <property type="match status" value="1"/>
</dbReference>
<keyword evidence="4 7" id="KW-0378">Hydrolase</keyword>
<evidence type="ECO:0000313" key="14">
    <source>
        <dbReference type="Proteomes" id="UP000259173"/>
    </source>
</evidence>
<dbReference type="EC" id="2.7.7.59" evidence="7"/>
<dbReference type="PROSITE" id="PS51831">
    <property type="entry name" value="HD"/>
    <property type="match status" value="1"/>
</dbReference>
<keyword evidence="2 7" id="KW-0548">Nucleotidyltransferase</keyword>
<feature type="domain" description="HD" evidence="10">
    <location>
        <begin position="514"/>
        <end position="634"/>
    </location>
</feature>
<keyword evidence="13" id="KW-1185">Reference proteome</keyword>
<comment type="domain">
    <text evidence="7">Has four distinct domains: an N-terminal nucleotidyltransferase (NT) domain responsible for UTase activity, a central HD domain that encodes UR activity, and two C-terminal ACT domains that seem to have a role in glutamine sensing.</text>
</comment>
<dbReference type="SUPFAM" id="SSF81593">
    <property type="entry name" value="Nucleotidyltransferase substrate binding subunit/domain"/>
    <property type="match status" value="1"/>
</dbReference>
<dbReference type="NCBIfam" id="NF003467">
    <property type="entry name" value="PRK05092.1"/>
    <property type="match status" value="1"/>
</dbReference>
<comment type="cofactor">
    <cofactor evidence="7">
        <name>Mg(2+)</name>
        <dbReference type="ChEBI" id="CHEBI:18420"/>
    </cofactor>
</comment>
<dbReference type="RefSeq" id="WP_081806102.1">
    <property type="nucleotide sequence ID" value="NZ_AWFH01000012.1"/>
</dbReference>
<dbReference type="CDD" id="cd04900">
    <property type="entry name" value="ACT_UUR-like_1"/>
    <property type="match status" value="1"/>
</dbReference>
<evidence type="ECO:0000313" key="13">
    <source>
        <dbReference type="Proteomes" id="UP000024547"/>
    </source>
</evidence>
<comment type="function">
    <text evidence="7">Modifies, by uridylylation and deuridylylation, the PII regulatory proteins (GlnB and homologs), in response to the nitrogen status of the cell that GlnD senses through the glutamine level. Under low glutamine levels, catalyzes the conversion of the PII proteins and UTP to PII-UMP and PPi, while under higher glutamine levels, GlnD hydrolyzes PII-UMP to PII and UMP (deuridylylation). Thus, controls uridylylation state and activity of the PII proteins, and plays an important role in the regulation of nitrogen metabolism.</text>
</comment>
<evidence type="ECO:0000256" key="7">
    <source>
        <dbReference type="HAMAP-Rule" id="MF_00277"/>
    </source>
</evidence>
<evidence type="ECO:0000313" key="11">
    <source>
        <dbReference type="EMBL" id="HAE93048.1"/>
    </source>
</evidence>
<name>A0A059E2H8_9PROT</name>
<organism evidence="12 13">
    <name type="scientific">Hyphomonas atlantica</name>
    <dbReference type="NCBI Taxonomy" id="1280948"/>
    <lineage>
        <taxon>Bacteria</taxon>
        <taxon>Pseudomonadati</taxon>
        <taxon>Pseudomonadota</taxon>
        <taxon>Alphaproteobacteria</taxon>
        <taxon>Hyphomonadales</taxon>
        <taxon>Hyphomonadaceae</taxon>
        <taxon>Hyphomonas</taxon>
    </lineage>
</organism>
<evidence type="ECO:0000259" key="9">
    <source>
        <dbReference type="PROSITE" id="PS51671"/>
    </source>
</evidence>
<comment type="similarity">
    <text evidence="7">Belongs to the GlnD family.</text>
</comment>
<dbReference type="OrthoDB" id="9758038at2"/>
<keyword evidence="1 7" id="KW-0808">Transferase</keyword>
<feature type="region of interest" description="Uridylyltransferase" evidence="7">
    <location>
        <begin position="1"/>
        <end position="396"/>
    </location>
</feature>
<dbReference type="NCBIfam" id="TIGR01693">
    <property type="entry name" value="UTase_glnD"/>
    <property type="match status" value="1"/>
</dbReference>
<reference evidence="11 14" key="2">
    <citation type="journal article" date="2018" name="Nat. Biotechnol.">
        <title>A standardized bacterial taxonomy based on genome phylogeny substantially revises the tree of life.</title>
        <authorList>
            <person name="Parks D.H."/>
            <person name="Chuvochina M."/>
            <person name="Waite D.W."/>
            <person name="Rinke C."/>
            <person name="Skarshewski A."/>
            <person name="Chaumeil P.A."/>
            <person name="Hugenholtz P."/>
        </authorList>
    </citation>
    <scope>NUCLEOTIDE SEQUENCE [LARGE SCALE GENOMIC DNA]</scope>
    <source>
        <strain evidence="11">UBA8557</strain>
    </source>
</reference>
<dbReference type="EC" id="3.1.4.-" evidence="7"/>
<keyword evidence="6 7" id="KW-0511">Multifunctional enzyme</keyword>
<dbReference type="Pfam" id="PF01842">
    <property type="entry name" value="ACT"/>
    <property type="match status" value="1"/>
</dbReference>
<comment type="catalytic activity">
    <reaction evidence="7">
        <text>[protein-PII]-L-tyrosine + UTP = [protein-PII]-uridylyl-L-tyrosine + diphosphate</text>
        <dbReference type="Rhea" id="RHEA:13673"/>
        <dbReference type="Rhea" id="RHEA-COMP:12147"/>
        <dbReference type="Rhea" id="RHEA-COMP:12148"/>
        <dbReference type="ChEBI" id="CHEBI:33019"/>
        <dbReference type="ChEBI" id="CHEBI:46398"/>
        <dbReference type="ChEBI" id="CHEBI:46858"/>
        <dbReference type="ChEBI" id="CHEBI:90602"/>
        <dbReference type="EC" id="2.7.7.59"/>
    </reaction>
</comment>
<reference evidence="12 13" key="1">
    <citation type="journal article" date="2014" name="Antonie Van Leeuwenhoek">
        <title>Hyphomonas beringensis sp. nov. and Hyphomonas chukchiensis sp. nov., isolated from surface seawater of the Bering Sea and Chukchi Sea.</title>
        <authorList>
            <person name="Li C."/>
            <person name="Lai Q."/>
            <person name="Li G."/>
            <person name="Dong C."/>
            <person name="Wang J."/>
            <person name="Liao Y."/>
            <person name="Shao Z."/>
        </authorList>
    </citation>
    <scope>NUCLEOTIDE SEQUENCE [LARGE SCALE GENOMIC DNA]</scope>
    <source>
        <strain evidence="12 13">22II1-22F38</strain>
    </source>
</reference>
<dbReference type="SUPFAM" id="SSF55021">
    <property type="entry name" value="ACT-like"/>
    <property type="match status" value="2"/>
</dbReference>
<dbReference type="eggNOG" id="COG2844">
    <property type="taxonomic scope" value="Bacteria"/>
</dbReference>
<proteinExistence type="inferred from homology"/>
<evidence type="ECO:0000256" key="2">
    <source>
        <dbReference type="ARBA" id="ARBA00022695"/>
    </source>
</evidence>
<dbReference type="InterPro" id="IPR010043">
    <property type="entry name" value="UTase/UR"/>
</dbReference>
<protein>
    <recommendedName>
        <fullName evidence="7">Bifunctional uridylyltransferase/uridylyl-removing enzyme</fullName>
        <shortName evidence="7">UTase/UR</shortName>
    </recommendedName>
    <alternativeName>
        <fullName evidence="7">Bifunctional [protein-PII] modification enzyme</fullName>
    </alternativeName>
    <alternativeName>
        <fullName evidence="7">Bifunctional nitrogen sensor protein</fullName>
    </alternativeName>
    <domain>
        <recommendedName>
            <fullName evidence="7">[Protein-PII] uridylyltransferase</fullName>
            <shortName evidence="7">PII uridylyltransferase</shortName>
            <shortName evidence="7">UTase</shortName>
            <ecNumber evidence="7">2.7.7.59</ecNumber>
        </recommendedName>
    </domain>
    <domain>
        <recommendedName>
            <fullName evidence="7">[Protein-PII]-UMP uridylyl-removing enzyme</fullName>
            <shortName evidence="7">UR</shortName>
            <ecNumber evidence="7">3.1.4.-</ecNumber>
        </recommendedName>
    </domain>
</protein>
<dbReference type="EMBL" id="DMBR01000019">
    <property type="protein sequence ID" value="HAE93048.1"/>
    <property type="molecule type" value="Genomic_DNA"/>
</dbReference>
<evidence type="ECO:0000256" key="3">
    <source>
        <dbReference type="ARBA" id="ARBA00022737"/>
    </source>
</evidence>
<dbReference type="EMBL" id="AWFH01000012">
    <property type="protein sequence ID" value="KCZ61757.1"/>
    <property type="molecule type" value="Genomic_DNA"/>
</dbReference>
<dbReference type="InterPro" id="IPR002912">
    <property type="entry name" value="ACT_dom"/>
</dbReference>
<comment type="activity regulation">
    <text evidence="7">Uridylyltransferase (UTase) activity is inhibited by glutamine, while glutamine activates uridylyl-removing (UR) activity.</text>
</comment>
<evidence type="ECO:0000259" key="10">
    <source>
        <dbReference type="PROSITE" id="PS51831"/>
    </source>
</evidence>
<dbReference type="Gene3D" id="1.10.3090.10">
    <property type="entry name" value="cca-adding enzyme, domain 2"/>
    <property type="match status" value="1"/>
</dbReference>
<comment type="catalytic activity">
    <reaction evidence="7">
        <text>[protein-PII]-uridylyl-L-tyrosine + H2O = [protein-PII]-L-tyrosine + UMP + H(+)</text>
        <dbReference type="Rhea" id="RHEA:48600"/>
        <dbReference type="Rhea" id="RHEA-COMP:12147"/>
        <dbReference type="Rhea" id="RHEA-COMP:12148"/>
        <dbReference type="ChEBI" id="CHEBI:15377"/>
        <dbReference type="ChEBI" id="CHEBI:15378"/>
        <dbReference type="ChEBI" id="CHEBI:46858"/>
        <dbReference type="ChEBI" id="CHEBI:57865"/>
        <dbReference type="ChEBI" id="CHEBI:90602"/>
    </reaction>
</comment>
<dbReference type="Proteomes" id="UP000024547">
    <property type="component" value="Unassembled WGS sequence"/>
</dbReference>
<dbReference type="Pfam" id="PF24931">
    <property type="entry name" value="ACT_ACR9_3rd"/>
    <property type="match status" value="1"/>
</dbReference>
<dbReference type="SUPFAM" id="SSF81891">
    <property type="entry name" value="Poly A polymerase C-terminal region-like"/>
    <property type="match status" value="1"/>
</dbReference>
<keyword evidence="3" id="KW-0677">Repeat</keyword>
<dbReference type="GO" id="GO:0008773">
    <property type="term" value="F:[protein-PII] uridylyltransferase activity"/>
    <property type="evidence" value="ECO:0007669"/>
    <property type="project" value="UniProtKB-UniRule"/>
</dbReference>
<dbReference type="PATRIC" id="fig|1280948.3.peg.1665"/>
<gene>
    <name evidence="7" type="primary">glnD</name>
    <name evidence="11" type="ORF">DCG65_00710</name>
    <name evidence="12" type="ORF">HY36_04185</name>
</gene>
<dbReference type="PROSITE" id="PS51671">
    <property type="entry name" value="ACT"/>
    <property type="match status" value="2"/>
</dbReference>
<dbReference type="Gene3D" id="3.30.70.260">
    <property type="match status" value="2"/>
</dbReference>
<dbReference type="AlphaFoldDB" id="A0A059E2H8"/>
<dbReference type="STRING" id="1280948.HY36_04185"/>
<sequence>MSTDSPVKPAQEPTLVESRNRTSRRPGKWRISNIIDGRSLRVKLTTAALDNLGDAQAMRKAALDHLHGAMFRGRMIAQERLQQGADGLDTARLLAAVQDEVVHALYDFTTTHVHRARNPTEAERLAILATGGYGRGVMAPSSDTDLLFLRAYKASPHTESVIEYMLYALWDMGLKVGNAFRTPAECVKLAAEDVTIKTSLLDSRFICGDQALSDEMMSKFMKEAVEGKDAEFIMDKLAERDARHARQGDARYVVEPNIKEGKGGLRDLQTLYWIVKHIYGGETLEDVMKGGPFTRSEYTSFIRSAKFMWTVRCHLHYVTGRAEERLSFDLQPEIAARMGYRDRTGQLGVERFMKRYFLVSKDVGALTRIIAAKLEAEQKKKPEGFRRLLPQKTPQALADKGFVVDAGRVSITSEDVMKDDPLNMLRLFIIARREDKDIHPNALSAITRNLRALNESVRSSDEGRRLILDAILGSKEPGLILRRMNEAGVLGKAIPEFGGIVAQTQFNMYHHYTVDEHTIRAVEAIAEMEQVNAERVPLATEIFQLVENRRALYLAMLLHDTGKGKGDQQIEGMKTATRACQRLGIPEDETELVAWLVGNHLELSETAQKRDISDPRTVTQFANLVGSLERLRLLYILTAADIRAVGPGVWNAWKGQLMADLYHNTAAALRGGRADESGVQAHLEARAEARRESVVEELGSIPHTLLEMETAYWTGFDVPDLTWHATALKEGGSVVCYRFPPEGGALTLMVCGEDRPGLFADLAGTLANLGANVVSAQVFTNRSGRILDIFILQDGSQQPYGLKDASRLQRLETALEQTLSGTSVKEPAAARMGRREAAFLVQPSAQIRNDVSTEYTVVDIAGRDRPGLLYDVASVLAESDLSIHSAHVGSYGERMFDAFYVQTAAGEKLTDADRIETLKERLLDALGQHEPDAPETPARKLKRSRAVDSF</sequence>
<dbReference type="Pfam" id="PF01966">
    <property type="entry name" value="HD"/>
    <property type="match status" value="1"/>
</dbReference>
<feature type="domain" description="ACT" evidence="9">
    <location>
        <begin position="857"/>
        <end position="946"/>
    </location>
</feature>
<accession>A0A059E2H8</accession>
<dbReference type="CDD" id="cd00077">
    <property type="entry name" value="HDc"/>
    <property type="match status" value="1"/>
</dbReference>
<evidence type="ECO:0000256" key="8">
    <source>
        <dbReference type="SAM" id="MobiDB-lite"/>
    </source>
</evidence>
<dbReference type="Gene3D" id="3.30.460.10">
    <property type="entry name" value="Beta Polymerase, domain 2"/>
    <property type="match status" value="1"/>
</dbReference>
<keyword evidence="5 7" id="KW-0460">Magnesium</keyword>
<dbReference type="PIRSF" id="PIRSF006288">
    <property type="entry name" value="PII_uridyltransf"/>
    <property type="match status" value="1"/>
</dbReference>
<dbReference type="GO" id="GO:0008081">
    <property type="term" value="F:phosphoric diester hydrolase activity"/>
    <property type="evidence" value="ECO:0007669"/>
    <property type="project" value="UniProtKB-UniRule"/>
</dbReference>
<dbReference type="InterPro" id="IPR045865">
    <property type="entry name" value="ACT-like_dom_sf"/>
</dbReference>
<dbReference type="PANTHER" id="PTHR47320:SF1">
    <property type="entry name" value="BIFUNCTIONAL URIDYLYLTRANSFERASE_URIDYLYL-REMOVING ENZYME"/>
    <property type="match status" value="1"/>
</dbReference>
<feature type="region of interest" description="Disordered" evidence="8">
    <location>
        <begin position="1"/>
        <end position="24"/>
    </location>
</feature>
<dbReference type="GO" id="GO:0006808">
    <property type="term" value="P:regulation of nitrogen utilization"/>
    <property type="evidence" value="ECO:0007669"/>
    <property type="project" value="UniProtKB-UniRule"/>
</dbReference>
<dbReference type="CDD" id="cd04899">
    <property type="entry name" value="ACT_ACR-UUR-like_2"/>
    <property type="match status" value="1"/>
</dbReference>
<dbReference type="HAMAP" id="MF_00277">
    <property type="entry name" value="PII_uridylyl_transf"/>
    <property type="match status" value="1"/>
</dbReference>
<comment type="caution">
    <text evidence="12">The sequence shown here is derived from an EMBL/GenBank/DDBJ whole genome shotgun (WGS) entry which is preliminary data.</text>
</comment>
<dbReference type="InterPro" id="IPR003607">
    <property type="entry name" value="HD/PDEase_dom"/>
</dbReference>
<comment type="caution">
    <text evidence="7">Lacks conserved residue(s) required for the propagation of feature annotation.</text>
</comment>
<dbReference type="Pfam" id="PF08335">
    <property type="entry name" value="GlnD_UR_UTase"/>
    <property type="match status" value="1"/>
</dbReference>
<evidence type="ECO:0000256" key="4">
    <source>
        <dbReference type="ARBA" id="ARBA00022801"/>
    </source>
</evidence>
<dbReference type="InterPro" id="IPR006674">
    <property type="entry name" value="HD_domain"/>
</dbReference>
<dbReference type="Proteomes" id="UP000259173">
    <property type="component" value="Unassembled WGS sequence"/>
</dbReference>
<evidence type="ECO:0000256" key="6">
    <source>
        <dbReference type="ARBA" id="ARBA00023268"/>
    </source>
</evidence>
<dbReference type="InterPro" id="IPR013546">
    <property type="entry name" value="PII_UdlTrfase/GS_AdlTrfase"/>
</dbReference>
<dbReference type="SUPFAM" id="SSF81301">
    <property type="entry name" value="Nucleotidyltransferase"/>
    <property type="match status" value="1"/>
</dbReference>
<dbReference type="InterPro" id="IPR043519">
    <property type="entry name" value="NT_sf"/>
</dbReference>
<feature type="region of interest" description="Disordered" evidence="8">
    <location>
        <begin position="928"/>
        <end position="950"/>
    </location>
</feature>
<dbReference type="PANTHER" id="PTHR47320">
    <property type="entry name" value="BIFUNCTIONAL URIDYLYLTRANSFERASE/URIDYLYL-REMOVING ENZYME"/>
    <property type="match status" value="1"/>
</dbReference>
<evidence type="ECO:0000256" key="5">
    <source>
        <dbReference type="ARBA" id="ARBA00022842"/>
    </source>
</evidence>
<evidence type="ECO:0000313" key="12">
    <source>
        <dbReference type="EMBL" id="KCZ61757.1"/>
    </source>
</evidence>
<dbReference type="SMART" id="SM00471">
    <property type="entry name" value="HDc"/>
    <property type="match status" value="1"/>
</dbReference>